<proteinExistence type="predicted"/>
<feature type="transmembrane region" description="Helical" evidence="6">
    <location>
        <begin position="187"/>
        <end position="204"/>
    </location>
</feature>
<evidence type="ECO:0000256" key="4">
    <source>
        <dbReference type="ARBA" id="ARBA00022989"/>
    </source>
</evidence>
<dbReference type="PANTHER" id="PTHR30086:SF20">
    <property type="entry name" value="ARGININE EXPORTER PROTEIN ARGO-RELATED"/>
    <property type="match status" value="1"/>
</dbReference>
<protein>
    <submittedName>
        <fullName evidence="7">LysE family translocator</fullName>
    </submittedName>
</protein>
<dbReference type="PIRSF" id="PIRSF006324">
    <property type="entry name" value="LeuE"/>
    <property type="match status" value="1"/>
</dbReference>
<keyword evidence="2" id="KW-1003">Cell membrane</keyword>
<sequence length="205" mass="21923">MLLEWDFWVFVAALSVAAFTPGPGLAAIVATTLATGARKTLWFCAGVIVGDLVWLLLSISGLAVIAQKIPLIFQCIKWAGVAYLIYLAWKIWSSPVAMGTGAAMTREKSNLARVLAGFSVTMGNPKAMLFYLALLPNLISPEHMSGPLILSLCLAVVCVLGGVFAFYMLAAQQARNKMKNSKTVRRFSRLTATALGGAAIWIAGK</sequence>
<feature type="transmembrane region" description="Helical" evidence="6">
    <location>
        <begin position="71"/>
        <end position="89"/>
    </location>
</feature>
<dbReference type="AlphaFoldDB" id="A0A366WPF4"/>
<dbReference type="EMBL" id="QOCE01000048">
    <property type="protein sequence ID" value="RBW50449.1"/>
    <property type="molecule type" value="Genomic_DNA"/>
</dbReference>
<dbReference type="Proteomes" id="UP000252706">
    <property type="component" value="Unassembled WGS sequence"/>
</dbReference>
<evidence type="ECO:0000256" key="5">
    <source>
        <dbReference type="ARBA" id="ARBA00023136"/>
    </source>
</evidence>
<feature type="transmembrane region" description="Helical" evidence="6">
    <location>
        <begin position="6"/>
        <end position="29"/>
    </location>
</feature>
<comment type="subcellular location">
    <subcellularLocation>
        <location evidence="1">Cell membrane</location>
        <topology evidence="1">Multi-pass membrane protein</topology>
    </subcellularLocation>
</comment>
<dbReference type="InterPro" id="IPR001123">
    <property type="entry name" value="LeuE-type"/>
</dbReference>
<gene>
    <name evidence="7" type="ORF">DS909_21555</name>
</gene>
<keyword evidence="3 6" id="KW-0812">Transmembrane</keyword>
<feature type="transmembrane region" description="Helical" evidence="6">
    <location>
        <begin position="41"/>
        <end position="65"/>
    </location>
</feature>
<organism evidence="7 8">
    <name type="scientific">Phaeobacter gallaeciensis</name>
    <dbReference type="NCBI Taxonomy" id="60890"/>
    <lineage>
        <taxon>Bacteria</taxon>
        <taxon>Pseudomonadati</taxon>
        <taxon>Pseudomonadota</taxon>
        <taxon>Alphaproteobacteria</taxon>
        <taxon>Rhodobacterales</taxon>
        <taxon>Roseobacteraceae</taxon>
        <taxon>Phaeobacter</taxon>
    </lineage>
</organism>
<dbReference type="GO" id="GO:0005886">
    <property type="term" value="C:plasma membrane"/>
    <property type="evidence" value="ECO:0007669"/>
    <property type="project" value="UniProtKB-SubCell"/>
</dbReference>
<dbReference type="RefSeq" id="WP_113825655.1">
    <property type="nucleotide sequence ID" value="NZ_QOCE01000048.1"/>
</dbReference>
<feature type="transmembrane region" description="Helical" evidence="6">
    <location>
        <begin position="110"/>
        <end position="134"/>
    </location>
</feature>
<accession>A0A366WPF4</accession>
<reference evidence="7 8" key="1">
    <citation type="submission" date="2018-07" db="EMBL/GenBank/DDBJ databases">
        <title>Modular assembly of carbohydrate-degrading microbial communities in the ocean.</title>
        <authorList>
            <person name="Enke T.N."/>
            <person name="Datta M.S."/>
            <person name="Schwartzman J.A."/>
            <person name="Cermak N."/>
            <person name="Schmitz D.A."/>
            <person name="Barrere J."/>
            <person name="Cordero O.X."/>
        </authorList>
    </citation>
    <scope>NUCLEOTIDE SEQUENCE [LARGE SCALE GENOMIC DNA]</scope>
    <source>
        <strain evidence="7 8">C3M10</strain>
    </source>
</reference>
<evidence type="ECO:0000256" key="3">
    <source>
        <dbReference type="ARBA" id="ARBA00022692"/>
    </source>
</evidence>
<evidence type="ECO:0000256" key="6">
    <source>
        <dbReference type="SAM" id="Phobius"/>
    </source>
</evidence>
<evidence type="ECO:0000256" key="1">
    <source>
        <dbReference type="ARBA" id="ARBA00004651"/>
    </source>
</evidence>
<evidence type="ECO:0000313" key="8">
    <source>
        <dbReference type="Proteomes" id="UP000252706"/>
    </source>
</evidence>
<name>A0A366WPF4_9RHOB</name>
<comment type="caution">
    <text evidence="7">The sequence shown here is derived from an EMBL/GenBank/DDBJ whole genome shotgun (WGS) entry which is preliminary data.</text>
</comment>
<evidence type="ECO:0000313" key="7">
    <source>
        <dbReference type="EMBL" id="RBW50449.1"/>
    </source>
</evidence>
<dbReference type="PANTHER" id="PTHR30086">
    <property type="entry name" value="ARGININE EXPORTER PROTEIN ARGO"/>
    <property type="match status" value="1"/>
</dbReference>
<evidence type="ECO:0000256" key="2">
    <source>
        <dbReference type="ARBA" id="ARBA00022475"/>
    </source>
</evidence>
<feature type="transmembrane region" description="Helical" evidence="6">
    <location>
        <begin position="146"/>
        <end position="167"/>
    </location>
</feature>
<dbReference type="Pfam" id="PF01810">
    <property type="entry name" value="LysE"/>
    <property type="match status" value="1"/>
</dbReference>
<keyword evidence="4 6" id="KW-1133">Transmembrane helix</keyword>
<dbReference type="GO" id="GO:0015171">
    <property type="term" value="F:amino acid transmembrane transporter activity"/>
    <property type="evidence" value="ECO:0007669"/>
    <property type="project" value="TreeGrafter"/>
</dbReference>
<dbReference type="OrthoDB" id="9807053at2"/>
<keyword evidence="5 6" id="KW-0472">Membrane</keyword>